<dbReference type="EMBL" id="QVID01000002">
    <property type="protein sequence ID" value="RFN58020.1"/>
    <property type="molecule type" value="Genomic_DNA"/>
</dbReference>
<keyword evidence="1" id="KW-0812">Transmembrane</keyword>
<keyword evidence="4" id="KW-1185">Reference proteome</keyword>
<feature type="domain" description="2TM" evidence="2">
    <location>
        <begin position="10"/>
        <end position="79"/>
    </location>
</feature>
<sequence>MEFEKKSKYERAKKRVEDIKGFYTHLSIYFVINGLMLLAALGIFEGTFLPIQFPDWSYFTTPIFWGIAIFIHWVYVFKSKLMPFRG</sequence>
<evidence type="ECO:0000256" key="1">
    <source>
        <dbReference type="SAM" id="Phobius"/>
    </source>
</evidence>
<keyword evidence="3" id="KW-0418">Kinase</keyword>
<dbReference type="InterPro" id="IPR025698">
    <property type="entry name" value="2TM_dom"/>
</dbReference>
<feature type="transmembrane region" description="Helical" evidence="1">
    <location>
        <begin position="21"/>
        <end position="44"/>
    </location>
</feature>
<keyword evidence="1" id="KW-1133">Transmembrane helix</keyword>
<feature type="transmembrane region" description="Helical" evidence="1">
    <location>
        <begin position="56"/>
        <end position="77"/>
    </location>
</feature>
<organism evidence="3 4">
    <name type="scientific">Marixanthomonas ophiurae</name>
    <dbReference type="NCBI Taxonomy" id="387659"/>
    <lineage>
        <taxon>Bacteria</taxon>
        <taxon>Pseudomonadati</taxon>
        <taxon>Bacteroidota</taxon>
        <taxon>Flavobacteriia</taxon>
        <taxon>Flavobacteriales</taxon>
        <taxon>Flavobacteriaceae</taxon>
        <taxon>Marixanthomonas</taxon>
    </lineage>
</organism>
<proteinExistence type="predicted"/>
<evidence type="ECO:0000259" key="2">
    <source>
        <dbReference type="Pfam" id="PF13239"/>
    </source>
</evidence>
<evidence type="ECO:0000313" key="3">
    <source>
        <dbReference type="EMBL" id="RFN58020.1"/>
    </source>
</evidence>
<dbReference type="OrthoDB" id="8965954at2"/>
<comment type="caution">
    <text evidence="3">The sequence shown here is derived from an EMBL/GenBank/DDBJ whole genome shotgun (WGS) entry which is preliminary data.</text>
</comment>
<reference evidence="3 4" key="1">
    <citation type="journal article" date="2007" name="Int. J. Syst. Evol. Microbiol.">
        <title>Marixanthomonas ophiurae gen. nov., sp. nov., a marine bacterium of the family Flavobacteriaceae isolated from a deep-sea brittle star.</title>
        <authorList>
            <person name="Romanenko L.A."/>
            <person name="Uchino M."/>
            <person name="Frolova G.M."/>
            <person name="Mikhailov V.V."/>
        </authorList>
    </citation>
    <scope>NUCLEOTIDE SEQUENCE [LARGE SCALE GENOMIC DNA]</scope>
    <source>
        <strain evidence="3 4">KMM 3046</strain>
    </source>
</reference>
<keyword evidence="1" id="KW-0472">Membrane</keyword>
<dbReference type="Pfam" id="PF13239">
    <property type="entry name" value="2TM"/>
    <property type="match status" value="1"/>
</dbReference>
<dbReference type="RefSeq" id="WP_117159969.1">
    <property type="nucleotide sequence ID" value="NZ_QVID01000002.1"/>
</dbReference>
<keyword evidence="3" id="KW-0808">Transferase</keyword>
<dbReference type="AlphaFoldDB" id="A0A3E1Q7C2"/>
<gene>
    <name evidence="3" type="ORF">DZ858_12320</name>
</gene>
<dbReference type="GO" id="GO:0016301">
    <property type="term" value="F:kinase activity"/>
    <property type="evidence" value="ECO:0007669"/>
    <property type="project" value="UniProtKB-KW"/>
</dbReference>
<name>A0A3E1Q7C2_9FLAO</name>
<protein>
    <submittedName>
        <fullName evidence="3">Histidine kinase</fullName>
    </submittedName>
</protein>
<accession>A0A3E1Q7C2</accession>
<evidence type="ECO:0000313" key="4">
    <source>
        <dbReference type="Proteomes" id="UP000261082"/>
    </source>
</evidence>
<dbReference type="Proteomes" id="UP000261082">
    <property type="component" value="Unassembled WGS sequence"/>
</dbReference>